<feature type="compositionally biased region" description="Pro residues" evidence="13">
    <location>
        <begin position="7"/>
        <end position="17"/>
    </location>
</feature>
<organism evidence="14 15">
    <name type="scientific">Methylobacterium planeticum</name>
    <dbReference type="NCBI Taxonomy" id="2615211"/>
    <lineage>
        <taxon>Bacteria</taxon>
        <taxon>Pseudomonadati</taxon>
        <taxon>Pseudomonadota</taxon>
        <taxon>Alphaproteobacteria</taxon>
        <taxon>Hyphomicrobiales</taxon>
        <taxon>Methylobacteriaceae</taxon>
        <taxon>Methylobacterium</taxon>
    </lineage>
</organism>
<evidence type="ECO:0000256" key="7">
    <source>
        <dbReference type="ARBA" id="ARBA00026066"/>
    </source>
</evidence>
<dbReference type="EMBL" id="VZZJ01000002">
    <property type="protein sequence ID" value="KAB1075724.1"/>
    <property type="molecule type" value="Genomic_DNA"/>
</dbReference>
<comment type="similarity">
    <text evidence="2">Belongs to the MoaE family.</text>
</comment>
<evidence type="ECO:0000256" key="13">
    <source>
        <dbReference type="SAM" id="MobiDB-lite"/>
    </source>
</evidence>
<evidence type="ECO:0000256" key="11">
    <source>
        <dbReference type="ARBA" id="ARBA00032474"/>
    </source>
</evidence>
<accession>A0A6N6MW25</accession>
<evidence type="ECO:0000256" key="9">
    <source>
        <dbReference type="ARBA" id="ARBA00030407"/>
    </source>
</evidence>
<evidence type="ECO:0000256" key="5">
    <source>
        <dbReference type="ARBA" id="ARBA00023150"/>
    </source>
</evidence>
<proteinExistence type="inferred from homology"/>
<dbReference type="InterPro" id="IPR003448">
    <property type="entry name" value="Mopterin_biosynth_MoaE"/>
</dbReference>
<keyword evidence="5" id="KW-0501">Molybdenum cofactor biosynthesis</keyword>
<name>A0A6N6MW25_9HYPH</name>
<feature type="region of interest" description="Disordered" evidence="13">
    <location>
        <begin position="1"/>
        <end position="38"/>
    </location>
</feature>
<dbReference type="CDD" id="cd00756">
    <property type="entry name" value="MoaE"/>
    <property type="match status" value="1"/>
</dbReference>
<evidence type="ECO:0000256" key="1">
    <source>
        <dbReference type="ARBA" id="ARBA00005046"/>
    </source>
</evidence>
<dbReference type="PANTHER" id="PTHR23404">
    <property type="entry name" value="MOLYBDOPTERIN SYNTHASE RELATED"/>
    <property type="match status" value="1"/>
</dbReference>
<sequence>MAGRCNPPVPARAPPPRPLERSVSAVPEAPAAPGPEAVGIQAEPFDVAAEIARLSAETAGRAGAVVTFTGLCRDEGGRLAGLELEHYPGMAEAEIGRVVADARARWPLAGVRVIHRHGLVAPGDGIVLVLTASAHRTAAFEAASFLMDYLKTRAPFWKREHRADGTTGTWVEATASDDAAAQRWLPGDAP</sequence>
<evidence type="ECO:0000256" key="8">
    <source>
        <dbReference type="ARBA" id="ARBA00029745"/>
    </source>
</evidence>
<dbReference type="InterPro" id="IPR036563">
    <property type="entry name" value="MoaE_sf"/>
</dbReference>
<dbReference type="AlphaFoldDB" id="A0A6N6MW25"/>
<evidence type="ECO:0000256" key="10">
    <source>
        <dbReference type="ARBA" id="ARBA00030781"/>
    </source>
</evidence>
<evidence type="ECO:0000256" key="2">
    <source>
        <dbReference type="ARBA" id="ARBA00005426"/>
    </source>
</evidence>
<comment type="subunit">
    <text evidence="7">Heterotetramer of 2 MoaD subunits and 2 MoaE subunits. Also stable as homodimer. The enzyme changes between these two forms during catalysis.</text>
</comment>
<dbReference type="Pfam" id="PF02391">
    <property type="entry name" value="MoaE"/>
    <property type="match status" value="1"/>
</dbReference>
<dbReference type="UniPathway" id="UPA00344"/>
<dbReference type="SUPFAM" id="SSF54690">
    <property type="entry name" value="Molybdopterin synthase subunit MoaE"/>
    <property type="match status" value="1"/>
</dbReference>
<dbReference type="GO" id="GO:0006777">
    <property type="term" value="P:Mo-molybdopterin cofactor biosynthetic process"/>
    <property type="evidence" value="ECO:0007669"/>
    <property type="project" value="UniProtKB-KW"/>
</dbReference>
<evidence type="ECO:0000256" key="6">
    <source>
        <dbReference type="ARBA" id="ARBA00025448"/>
    </source>
</evidence>
<evidence type="ECO:0000256" key="4">
    <source>
        <dbReference type="ARBA" id="ARBA00013858"/>
    </source>
</evidence>
<comment type="pathway">
    <text evidence="1">Cofactor biosynthesis; molybdopterin biosynthesis.</text>
</comment>
<dbReference type="EC" id="2.8.1.12" evidence="3"/>
<evidence type="ECO:0000256" key="3">
    <source>
        <dbReference type="ARBA" id="ARBA00011950"/>
    </source>
</evidence>
<gene>
    <name evidence="14" type="ORF">F6X51_03400</name>
</gene>
<comment type="catalytic activity">
    <reaction evidence="12">
        <text>2 [molybdopterin-synthase sulfur-carrier protein]-C-terminal-Gly-aminoethanethioate + cyclic pyranopterin phosphate + H2O = molybdopterin + 2 [molybdopterin-synthase sulfur-carrier protein]-C-terminal Gly-Gly + 2 H(+)</text>
        <dbReference type="Rhea" id="RHEA:26333"/>
        <dbReference type="Rhea" id="RHEA-COMP:12202"/>
        <dbReference type="Rhea" id="RHEA-COMP:19907"/>
        <dbReference type="ChEBI" id="CHEBI:15377"/>
        <dbReference type="ChEBI" id="CHEBI:15378"/>
        <dbReference type="ChEBI" id="CHEBI:58698"/>
        <dbReference type="ChEBI" id="CHEBI:59648"/>
        <dbReference type="ChEBI" id="CHEBI:90778"/>
        <dbReference type="ChEBI" id="CHEBI:232372"/>
        <dbReference type="EC" id="2.8.1.12"/>
    </reaction>
</comment>
<reference evidence="14 15" key="1">
    <citation type="submission" date="2019-09" db="EMBL/GenBank/DDBJ databases">
        <title>YIM 132548 draft genome.</title>
        <authorList>
            <person name="Jiang L."/>
        </authorList>
    </citation>
    <scope>NUCLEOTIDE SEQUENCE [LARGE SCALE GENOMIC DNA]</scope>
    <source>
        <strain evidence="14 15">YIM 132548</strain>
    </source>
</reference>
<evidence type="ECO:0000256" key="12">
    <source>
        <dbReference type="ARBA" id="ARBA00049878"/>
    </source>
</evidence>
<comment type="caution">
    <text evidence="14">The sequence shown here is derived from an EMBL/GenBank/DDBJ whole genome shotgun (WGS) entry which is preliminary data.</text>
</comment>
<dbReference type="Gene3D" id="3.90.1170.40">
    <property type="entry name" value="Molybdopterin biosynthesis MoaE subunit"/>
    <property type="match status" value="1"/>
</dbReference>
<evidence type="ECO:0000313" key="15">
    <source>
        <dbReference type="Proteomes" id="UP000441523"/>
    </source>
</evidence>
<feature type="compositionally biased region" description="Low complexity" evidence="13">
    <location>
        <begin position="25"/>
        <end position="38"/>
    </location>
</feature>
<keyword evidence="15" id="KW-1185">Reference proteome</keyword>
<evidence type="ECO:0000313" key="14">
    <source>
        <dbReference type="EMBL" id="KAB1075724.1"/>
    </source>
</evidence>
<protein>
    <recommendedName>
        <fullName evidence="4">Molybdopterin synthase catalytic subunit</fullName>
        <ecNumber evidence="3">2.8.1.12</ecNumber>
    </recommendedName>
    <alternativeName>
        <fullName evidence="10">MPT synthase subunit 2</fullName>
    </alternativeName>
    <alternativeName>
        <fullName evidence="8">Molybdenum cofactor biosynthesis protein E</fullName>
    </alternativeName>
    <alternativeName>
        <fullName evidence="9">Molybdopterin-converting factor large subunit</fullName>
    </alternativeName>
    <alternativeName>
        <fullName evidence="11">Molybdopterin-converting factor subunit 2</fullName>
    </alternativeName>
</protein>
<dbReference type="Proteomes" id="UP000441523">
    <property type="component" value="Unassembled WGS sequence"/>
</dbReference>
<dbReference type="GO" id="GO:0030366">
    <property type="term" value="F:molybdopterin synthase activity"/>
    <property type="evidence" value="ECO:0007669"/>
    <property type="project" value="UniProtKB-EC"/>
</dbReference>
<comment type="function">
    <text evidence="6">Converts molybdopterin precursor Z into molybdopterin. This requires the incorporation of two sulfur atoms into precursor Z to generate a dithiolene group. The sulfur is provided by MoaD.</text>
</comment>